<dbReference type="Proteomes" id="UP000807342">
    <property type="component" value="Unassembled WGS sequence"/>
</dbReference>
<keyword evidence="2" id="KW-0472">Membrane</keyword>
<name>A0A9P5X0T4_9AGAR</name>
<gene>
    <name evidence="3" type="ORF">P691DRAFT_504353</name>
</gene>
<feature type="region of interest" description="Disordered" evidence="1">
    <location>
        <begin position="1"/>
        <end position="25"/>
    </location>
</feature>
<sequence>MRLSGVFGLSCPPSPSSLTESNKYGTESDLNRLPYSYSISREGAAVVNVAVDPNFSRSPSTYIEAGATTPFALANVFLNVLWILLFACSSLFAWSFANVLFFSSASSLESRWNSTPSARLMTVSYIPSSPSIKITGTLDSLGKPPCSRACSRKTCFAGDPRGLRCPGWVGR</sequence>
<comment type="caution">
    <text evidence="3">The sequence shown here is derived from an EMBL/GenBank/DDBJ whole genome shotgun (WGS) entry which is preliminary data.</text>
</comment>
<organism evidence="3 4">
    <name type="scientific">Macrolepiota fuliginosa MF-IS2</name>
    <dbReference type="NCBI Taxonomy" id="1400762"/>
    <lineage>
        <taxon>Eukaryota</taxon>
        <taxon>Fungi</taxon>
        <taxon>Dikarya</taxon>
        <taxon>Basidiomycota</taxon>
        <taxon>Agaricomycotina</taxon>
        <taxon>Agaricomycetes</taxon>
        <taxon>Agaricomycetidae</taxon>
        <taxon>Agaricales</taxon>
        <taxon>Agaricineae</taxon>
        <taxon>Agaricaceae</taxon>
        <taxon>Macrolepiota</taxon>
    </lineage>
</organism>
<feature type="transmembrane region" description="Helical" evidence="2">
    <location>
        <begin position="80"/>
        <end position="102"/>
    </location>
</feature>
<proteinExistence type="predicted"/>
<dbReference type="AlphaFoldDB" id="A0A9P5X0T4"/>
<evidence type="ECO:0000256" key="2">
    <source>
        <dbReference type="SAM" id="Phobius"/>
    </source>
</evidence>
<accession>A0A9P5X0T4</accession>
<keyword evidence="4" id="KW-1185">Reference proteome</keyword>
<keyword evidence="2" id="KW-1133">Transmembrane helix</keyword>
<keyword evidence="2" id="KW-0812">Transmembrane</keyword>
<protein>
    <submittedName>
        <fullName evidence="3">Uncharacterized protein</fullName>
    </submittedName>
</protein>
<evidence type="ECO:0000256" key="1">
    <source>
        <dbReference type="SAM" id="MobiDB-lite"/>
    </source>
</evidence>
<evidence type="ECO:0000313" key="3">
    <source>
        <dbReference type="EMBL" id="KAF9442172.1"/>
    </source>
</evidence>
<evidence type="ECO:0000313" key="4">
    <source>
        <dbReference type="Proteomes" id="UP000807342"/>
    </source>
</evidence>
<feature type="compositionally biased region" description="Polar residues" evidence="1">
    <location>
        <begin position="16"/>
        <end position="25"/>
    </location>
</feature>
<dbReference type="EMBL" id="MU151687">
    <property type="protein sequence ID" value="KAF9442172.1"/>
    <property type="molecule type" value="Genomic_DNA"/>
</dbReference>
<reference evidence="3" key="1">
    <citation type="submission" date="2020-11" db="EMBL/GenBank/DDBJ databases">
        <authorList>
            <consortium name="DOE Joint Genome Institute"/>
            <person name="Ahrendt S."/>
            <person name="Riley R."/>
            <person name="Andreopoulos W."/>
            <person name="Labutti K."/>
            <person name="Pangilinan J."/>
            <person name="Ruiz-Duenas F.J."/>
            <person name="Barrasa J.M."/>
            <person name="Sanchez-Garcia M."/>
            <person name="Camarero S."/>
            <person name="Miyauchi S."/>
            <person name="Serrano A."/>
            <person name="Linde D."/>
            <person name="Babiker R."/>
            <person name="Drula E."/>
            <person name="Ayuso-Fernandez I."/>
            <person name="Pacheco R."/>
            <person name="Padilla G."/>
            <person name="Ferreira P."/>
            <person name="Barriuso J."/>
            <person name="Kellner H."/>
            <person name="Castanera R."/>
            <person name="Alfaro M."/>
            <person name="Ramirez L."/>
            <person name="Pisabarro A.G."/>
            <person name="Kuo A."/>
            <person name="Tritt A."/>
            <person name="Lipzen A."/>
            <person name="He G."/>
            <person name="Yan M."/>
            <person name="Ng V."/>
            <person name="Cullen D."/>
            <person name="Martin F."/>
            <person name="Rosso M.-N."/>
            <person name="Henrissat B."/>
            <person name="Hibbett D."/>
            <person name="Martinez A.T."/>
            <person name="Grigoriev I.V."/>
        </authorList>
    </citation>
    <scope>NUCLEOTIDE SEQUENCE</scope>
    <source>
        <strain evidence="3">MF-IS2</strain>
    </source>
</reference>